<keyword evidence="2" id="KW-1003">Cell membrane</keyword>
<gene>
    <name evidence="8" type="ORF">NFG58_02110</name>
</gene>
<feature type="transmembrane region" description="Helical" evidence="6">
    <location>
        <begin position="265"/>
        <end position="286"/>
    </location>
</feature>
<dbReference type="PANTHER" id="PTHR35007">
    <property type="entry name" value="INTEGRAL MEMBRANE PROTEIN-RELATED"/>
    <property type="match status" value="1"/>
</dbReference>
<dbReference type="Gene3D" id="1.20.81.30">
    <property type="entry name" value="Type II secretion system (T2SS), domain F"/>
    <property type="match status" value="1"/>
</dbReference>
<dbReference type="AlphaFoldDB" id="A0AAU7KJ70"/>
<accession>A0AAU7KJ70</accession>
<dbReference type="GO" id="GO:0005886">
    <property type="term" value="C:plasma membrane"/>
    <property type="evidence" value="ECO:0007669"/>
    <property type="project" value="UniProtKB-SubCell"/>
</dbReference>
<evidence type="ECO:0000256" key="3">
    <source>
        <dbReference type="ARBA" id="ARBA00022692"/>
    </source>
</evidence>
<dbReference type="EMBL" id="CP098827">
    <property type="protein sequence ID" value="XBO71535.1"/>
    <property type="molecule type" value="Genomic_DNA"/>
</dbReference>
<feature type="transmembrane region" description="Helical" evidence="6">
    <location>
        <begin position="90"/>
        <end position="111"/>
    </location>
</feature>
<evidence type="ECO:0000256" key="1">
    <source>
        <dbReference type="ARBA" id="ARBA00004651"/>
    </source>
</evidence>
<feature type="transmembrane region" description="Helical" evidence="6">
    <location>
        <begin position="60"/>
        <end position="84"/>
    </location>
</feature>
<feature type="domain" description="Type II secretion system protein GspF" evidence="7">
    <location>
        <begin position="125"/>
        <end position="250"/>
    </location>
</feature>
<dbReference type="Pfam" id="PF00482">
    <property type="entry name" value="T2SSF"/>
    <property type="match status" value="1"/>
</dbReference>
<keyword evidence="5 6" id="KW-0472">Membrane</keyword>
<dbReference type="InterPro" id="IPR018076">
    <property type="entry name" value="T2SS_GspF_dom"/>
</dbReference>
<feature type="transmembrane region" description="Helical" evidence="6">
    <location>
        <begin position="6"/>
        <end position="22"/>
    </location>
</feature>
<protein>
    <submittedName>
        <fullName evidence="8">Type II secretion system F family protein</fullName>
    </submittedName>
</protein>
<dbReference type="InterPro" id="IPR042094">
    <property type="entry name" value="T2SS_GspF_sf"/>
</dbReference>
<name>A0AAU7KJ70_9GAMM</name>
<sequence>MTVWGMFSLVALCLGGAAWLLLKSASALTERAAGGTRTARRRLMSQDSLMEWLVERLTAAGLPASPAVVALSGGCLLVLAMLLLSRLGAVWGPAMVLVMVLAANALIRFRAARLRRRARRQLGPFLGHITRGLSAGQGLETAFEQAIKRSRPPLSDALSRVKLRRQLGQELDEGLAREGQILRLDELRLLATAIRINQRHGGSLSEMLDAFASALHQREQSGRELAAMTGETRVSAWVLGLSPLALTLFIHFTQPEFLAPMLESAGGRQALMLAVALQLGGGWLLWRMLKSV</sequence>
<comment type="subcellular location">
    <subcellularLocation>
        <location evidence="1">Cell membrane</location>
        <topology evidence="1">Multi-pass membrane protein</topology>
    </subcellularLocation>
</comment>
<evidence type="ECO:0000256" key="5">
    <source>
        <dbReference type="ARBA" id="ARBA00023136"/>
    </source>
</evidence>
<evidence type="ECO:0000256" key="6">
    <source>
        <dbReference type="SAM" id="Phobius"/>
    </source>
</evidence>
<organism evidence="8">
    <name type="scientific">Halomonas sp. RT37</name>
    <dbReference type="NCBI Taxonomy" id="2950872"/>
    <lineage>
        <taxon>Bacteria</taxon>
        <taxon>Pseudomonadati</taxon>
        <taxon>Pseudomonadota</taxon>
        <taxon>Gammaproteobacteria</taxon>
        <taxon>Oceanospirillales</taxon>
        <taxon>Halomonadaceae</taxon>
        <taxon>Halomonas</taxon>
    </lineage>
</organism>
<evidence type="ECO:0000256" key="2">
    <source>
        <dbReference type="ARBA" id="ARBA00022475"/>
    </source>
</evidence>
<feature type="transmembrane region" description="Helical" evidence="6">
    <location>
        <begin position="234"/>
        <end position="253"/>
    </location>
</feature>
<keyword evidence="4 6" id="KW-1133">Transmembrane helix</keyword>
<evidence type="ECO:0000259" key="7">
    <source>
        <dbReference type="Pfam" id="PF00482"/>
    </source>
</evidence>
<reference evidence="8" key="1">
    <citation type="submission" date="2022-06" db="EMBL/GenBank/DDBJ databases">
        <title>A novel DMS-producing enzyme.</title>
        <authorList>
            <person name="Zhang Y."/>
        </authorList>
    </citation>
    <scope>NUCLEOTIDE SEQUENCE</scope>
    <source>
        <strain evidence="8">RT37</strain>
    </source>
</reference>
<keyword evidence="3 6" id="KW-0812">Transmembrane</keyword>
<dbReference type="RefSeq" id="WP_124804983.1">
    <property type="nucleotide sequence ID" value="NZ_CP098827.1"/>
</dbReference>
<proteinExistence type="predicted"/>
<dbReference type="PANTHER" id="PTHR35007:SF1">
    <property type="entry name" value="PILUS ASSEMBLY PROTEIN"/>
    <property type="match status" value="1"/>
</dbReference>
<evidence type="ECO:0000256" key="4">
    <source>
        <dbReference type="ARBA" id="ARBA00022989"/>
    </source>
</evidence>
<evidence type="ECO:0000313" key="8">
    <source>
        <dbReference type="EMBL" id="XBO71535.1"/>
    </source>
</evidence>